<evidence type="ECO:0000313" key="2">
    <source>
        <dbReference type="Proteomes" id="UP000552709"/>
    </source>
</evidence>
<name>A0A7W8NII3_9DEIO</name>
<keyword evidence="2" id="KW-1185">Reference proteome</keyword>
<proteinExistence type="predicted"/>
<protein>
    <submittedName>
        <fullName evidence="1">Putative transcriptional regulator</fullName>
    </submittedName>
</protein>
<reference evidence="1 2" key="1">
    <citation type="submission" date="2020-08" db="EMBL/GenBank/DDBJ databases">
        <title>Genomic Encyclopedia of Type Strains, Phase IV (KMG-IV): sequencing the most valuable type-strain genomes for metagenomic binning, comparative biology and taxonomic classification.</title>
        <authorList>
            <person name="Goeker M."/>
        </authorList>
    </citation>
    <scope>NUCLEOTIDE SEQUENCE [LARGE SCALE GENOMIC DNA]</scope>
    <source>
        <strain evidence="1 2">DSM 27939</strain>
    </source>
</reference>
<dbReference type="EMBL" id="JACHFL010000023">
    <property type="protein sequence ID" value="MBB5365878.1"/>
    <property type="molecule type" value="Genomic_DNA"/>
</dbReference>
<dbReference type="RefSeq" id="WP_184137730.1">
    <property type="nucleotide sequence ID" value="NZ_JACHFL010000023.1"/>
</dbReference>
<dbReference type="SUPFAM" id="SSF46785">
    <property type="entry name" value="Winged helix' DNA-binding domain"/>
    <property type="match status" value="1"/>
</dbReference>
<gene>
    <name evidence="1" type="ORF">HNQ08_005004</name>
</gene>
<dbReference type="AlphaFoldDB" id="A0A7W8NII3"/>
<sequence length="224" mass="25326">MLGDQTFIVESAHAAIFLADPRQRRFLEPFLGRECTVQCAAEELRVTANSVLYRVRRMVALGLVEVIREEARAGRAIRIYRSVADRFFVPYHRTDATNLLEVLLREQRAFEEVLQRALLQVMRGVHEEHGWGMLLYRKENGIALYDAIRPEEPWHALSAEDPAVLNYALTLGPLTRRQAKALQLDLIDVLARHSRATGGEGGGREEGQYLVRLALAPVPTGKET</sequence>
<comment type="caution">
    <text evidence="1">The sequence shown here is derived from an EMBL/GenBank/DDBJ whole genome shotgun (WGS) entry which is preliminary data.</text>
</comment>
<evidence type="ECO:0000313" key="1">
    <source>
        <dbReference type="EMBL" id="MBB5365878.1"/>
    </source>
</evidence>
<dbReference type="Gene3D" id="1.10.10.10">
    <property type="entry name" value="Winged helix-like DNA-binding domain superfamily/Winged helix DNA-binding domain"/>
    <property type="match status" value="1"/>
</dbReference>
<accession>A0A7W8NII3</accession>
<dbReference type="InterPro" id="IPR036390">
    <property type="entry name" value="WH_DNA-bd_sf"/>
</dbReference>
<dbReference type="Proteomes" id="UP000552709">
    <property type="component" value="Unassembled WGS sequence"/>
</dbReference>
<dbReference type="InterPro" id="IPR036388">
    <property type="entry name" value="WH-like_DNA-bd_sf"/>
</dbReference>
<organism evidence="1 2">
    <name type="scientific">Deinococcus humi</name>
    <dbReference type="NCBI Taxonomy" id="662880"/>
    <lineage>
        <taxon>Bacteria</taxon>
        <taxon>Thermotogati</taxon>
        <taxon>Deinococcota</taxon>
        <taxon>Deinococci</taxon>
        <taxon>Deinococcales</taxon>
        <taxon>Deinococcaceae</taxon>
        <taxon>Deinococcus</taxon>
    </lineage>
</organism>